<dbReference type="RefSeq" id="WP_119907174.1">
    <property type="nucleotide sequence ID" value="NZ_CBCPHT010000008.1"/>
</dbReference>
<gene>
    <name evidence="1" type="ORF">RAK27_18565</name>
</gene>
<sequence>MRDRYTPGEPPIKIMIKRNLAMTISDFSIKTGIGQSTISMWIKREVQVQNLPMYFISSISDVSNKTSDQVYHELLRLQAEYEISKSAHNKFNEPDSIDLYKNASIEAETIVNDAKGNKNASQLILPASRKIASAYDKKRSDRFMETLIPIYAELKRPMPAWITSIYKEDEQFNEIAQGFIQCLSQLK</sequence>
<dbReference type="Proteomes" id="UP001290462">
    <property type="component" value="Unassembled WGS sequence"/>
</dbReference>
<dbReference type="AlphaFoldDB" id="A0AAW9KET5"/>
<accession>A0AAW9KET5</accession>
<dbReference type="EMBL" id="JAVBVO010000024">
    <property type="protein sequence ID" value="MDZ5760648.1"/>
    <property type="molecule type" value="Genomic_DNA"/>
</dbReference>
<evidence type="ECO:0000313" key="1">
    <source>
        <dbReference type="EMBL" id="MDZ5760648.1"/>
    </source>
</evidence>
<comment type="caution">
    <text evidence="1">The sequence shown here is derived from an EMBL/GenBank/DDBJ whole genome shotgun (WGS) entry which is preliminary data.</text>
</comment>
<organism evidence="1 2">
    <name type="scientific">Carnobacterium maltaromaticum</name>
    <name type="common">Carnobacterium piscicola</name>
    <dbReference type="NCBI Taxonomy" id="2751"/>
    <lineage>
        <taxon>Bacteria</taxon>
        <taxon>Bacillati</taxon>
        <taxon>Bacillota</taxon>
        <taxon>Bacilli</taxon>
        <taxon>Lactobacillales</taxon>
        <taxon>Carnobacteriaceae</taxon>
        <taxon>Carnobacterium</taxon>
    </lineage>
</organism>
<evidence type="ECO:0008006" key="3">
    <source>
        <dbReference type="Google" id="ProtNLM"/>
    </source>
</evidence>
<reference evidence="1" key="1">
    <citation type="submission" date="2023-08" db="EMBL/GenBank/DDBJ databases">
        <title>Genomic characterization of piscicolin 126 produced by Carnobacterium maltaromaticum CM22 strain isolated from salmon (Salmo salar).</title>
        <authorList>
            <person name="Gonzalez-Gragera E."/>
            <person name="Garcia-Lopez J.D."/>
            <person name="Teso-Perez C."/>
            <person name="Gimenez-Hernandez I."/>
            <person name="Peralta-Sanchez J.M."/>
            <person name="Valdivia E."/>
            <person name="Montalban-Lopez M."/>
            <person name="Martin-Platero A.M."/>
            <person name="Banos A."/>
            <person name="Martinez-Bueno M."/>
        </authorList>
    </citation>
    <scope>NUCLEOTIDE SEQUENCE</scope>
    <source>
        <strain evidence="1">CM22</strain>
    </source>
</reference>
<protein>
    <recommendedName>
        <fullName evidence="3">HTH cro/C1-type domain-containing protein</fullName>
    </recommendedName>
</protein>
<proteinExistence type="predicted"/>
<name>A0AAW9KET5_CARML</name>
<evidence type="ECO:0000313" key="2">
    <source>
        <dbReference type="Proteomes" id="UP001290462"/>
    </source>
</evidence>